<feature type="region of interest" description="Disordered" evidence="1">
    <location>
        <begin position="135"/>
        <end position="163"/>
    </location>
</feature>
<evidence type="ECO:0000256" key="1">
    <source>
        <dbReference type="SAM" id="MobiDB-lite"/>
    </source>
</evidence>
<proteinExistence type="predicted"/>
<protein>
    <submittedName>
        <fullName evidence="2">Uncharacterized protein</fullName>
    </submittedName>
</protein>
<comment type="caution">
    <text evidence="2">The sequence shown here is derived from an EMBL/GenBank/DDBJ whole genome shotgun (WGS) entry which is preliminary data.</text>
</comment>
<evidence type="ECO:0000313" key="3">
    <source>
        <dbReference type="Proteomes" id="UP001295423"/>
    </source>
</evidence>
<keyword evidence="3" id="KW-1185">Reference proteome</keyword>
<feature type="compositionally biased region" description="Basic and acidic residues" evidence="1">
    <location>
        <begin position="135"/>
        <end position="144"/>
    </location>
</feature>
<name>A0AAD2JIF9_9STRA</name>
<evidence type="ECO:0000313" key="2">
    <source>
        <dbReference type="EMBL" id="CAJ1952436.1"/>
    </source>
</evidence>
<dbReference type="EMBL" id="CAKOGP040001803">
    <property type="protein sequence ID" value="CAJ1952436.1"/>
    <property type="molecule type" value="Genomic_DNA"/>
</dbReference>
<sequence length="481" mass="54477">MEIAEYVFHFNDKSALDNQSIETSIKVYNHFWQSFEKNPLVKEFLSKDLFDILESYLLVSFYPAYGAAVLYQNNNSLQVFVRTIGLDGWKKRIPSSSHGREQHAVPNLEESAIMDQGPISRCAVVAIGNTLAKSLRESETNNRGDRRRKSNDHEGNQKTPSFLNEKLGQSIKKVISGSEVTIGEQSAYGGTTDVGMHTGAKKKNTAAPLAFATASTMLRLAGRPQHEFKALMAAYLISFLDVLPKLATYDARAMDRYVIVMREAKPFIEGLRNKAFQQKILHKMRTHHEQLYSVSYGPPQQLNLCGVSETVEDLFPPEFPMEPWTPQIQENETKVDRFRGEAEKNLLWVDMESTAFSGHRSEAWVQLHSLNLKFWNAASSLKYDYTTENVALLKKDLDRLSIIVEVAMAATDEGRYTMSVVIRSYELLAAIICFCCAHVEMEGNHEWFKKYTPAFNPKNLHHLVLDDNRAVDGCSSTTISR</sequence>
<organism evidence="2 3">
    <name type="scientific">Cylindrotheca closterium</name>
    <dbReference type="NCBI Taxonomy" id="2856"/>
    <lineage>
        <taxon>Eukaryota</taxon>
        <taxon>Sar</taxon>
        <taxon>Stramenopiles</taxon>
        <taxon>Ochrophyta</taxon>
        <taxon>Bacillariophyta</taxon>
        <taxon>Bacillariophyceae</taxon>
        <taxon>Bacillariophycidae</taxon>
        <taxon>Bacillariales</taxon>
        <taxon>Bacillariaceae</taxon>
        <taxon>Cylindrotheca</taxon>
    </lineage>
</organism>
<dbReference type="AlphaFoldDB" id="A0AAD2JIF9"/>
<reference evidence="2" key="1">
    <citation type="submission" date="2023-08" db="EMBL/GenBank/DDBJ databases">
        <authorList>
            <person name="Audoor S."/>
            <person name="Bilcke G."/>
        </authorList>
    </citation>
    <scope>NUCLEOTIDE SEQUENCE</scope>
</reference>
<gene>
    <name evidence="2" type="ORF">CYCCA115_LOCUS13552</name>
</gene>
<accession>A0AAD2JIF9</accession>
<dbReference type="Proteomes" id="UP001295423">
    <property type="component" value="Unassembled WGS sequence"/>
</dbReference>